<dbReference type="RefSeq" id="XP_044560642.1">
    <property type="nucleotide sequence ID" value="XM_044708761.1"/>
</dbReference>
<organism evidence="2 3">
    <name type="scientific">Naegleria fowleri</name>
    <name type="common">Brain eating amoeba</name>
    <dbReference type="NCBI Taxonomy" id="5763"/>
    <lineage>
        <taxon>Eukaryota</taxon>
        <taxon>Discoba</taxon>
        <taxon>Heterolobosea</taxon>
        <taxon>Tetramitia</taxon>
        <taxon>Eutetramitia</taxon>
        <taxon>Vahlkampfiidae</taxon>
        <taxon>Naegleria</taxon>
    </lineage>
</organism>
<evidence type="ECO:0000256" key="1">
    <source>
        <dbReference type="SAM" id="Phobius"/>
    </source>
</evidence>
<dbReference type="SUPFAM" id="SSF53335">
    <property type="entry name" value="S-adenosyl-L-methionine-dependent methyltransferases"/>
    <property type="match status" value="1"/>
</dbReference>
<comment type="caution">
    <text evidence="2">The sequence shown here is derived from an EMBL/GenBank/DDBJ whole genome shotgun (WGS) entry which is preliminary data.</text>
</comment>
<accession>A0A6A5BSQ2</accession>
<keyword evidence="3" id="KW-1185">Reference proteome</keyword>
<dbReference type="AlphaFoldDB" id="A0A6A5BSQ2"/>
<feature type="transmembrane region" description="Helical" evidence="1">
    <location>
        <begin position="12"/>
        <end position="35"/>
    </location>
</feature>
<reference evidence="2 3" key="1">
    <citation type="journal article" date="2019" name="Sci. Rep.">
        <title>Nanopore sequencing improves the draft genome of the human pathogenic amoeba Naegleria fowleri.</title>
        <authorList>
            <person name="Liechti N."/>
            <person name="Schurch N."/>
            <person name="Bruggmann R."/>
            <person name="Wittwer M."/>
        </authorList>
    </citation>
    <scope>NUCLEOTIDE SEQUENCE [LARGE SCALE GENOMIC DNA]</scope>
    <source>
        <strain evidence="2 3">ATCC 30894</strain>
    </source>
</reference>
<dbReference type="EMBL" id="VFQX01000043">
    <property type="protein sequence ID" value="KAF0975929.1"/>
    <property type="molecule type" value="Genomic_DNA"/>
</dbReference>
<dbReference type="InterPro" id="IPR029063">
    <property type="entry name" value="SAM-dependent_MTases_sf"/>
</dbReference>
<evidence type="ECO:0000313" key="3">
    <source>
        <dbReference type="Proteomes" id="UP000444721"/>
    </source>
</evidence>
<dbReference type="VEuPathDB" id="AmoebaDB:NF0125070"/>
<dbReference type="OrthoDB" id="10304910at2759"/>
<dbReference type="VEuPathDB" id="AmoebaDB:FDP41_005256"/>
<evidence type="ECO:0000313" key="2">
    <source>
        <dbReference type="EMBL" id="KAF0975929.1"/>
    </source>
</evidence>
<keyword evidence="1" id="KW-1133">Transmembrane helix</keyword>
<dbReference type="VEuPathDB" id="AmoebaDB:NfTy_052790"/>
<keyword evidence="1" id="KW-0472">Membrane</keyword>
<dbReference type="GeneID" id="68112474"/>
<proteinExistence type="predicted"/>
<name>A0A6A5BSQ2_NAEFO</name>
<protein>
    <submittedName>
        <fullName evidence="2">Uncharacterized protein</fullName>
    </submittedName>
</protein>
<sequence>MNAVSTPKETAQLFQCNSPVCFFSYFSSITVFALFQILDTRRSTKTPTSIGASLASCDCPACPSLQTEVDRAPMANNKINIQCPPVPECKCYSITEKPPVSSDGQVTMDTTFGKALYKLSKQNDVRLVLEIGTWFGGGSTQCIARGLQESGRDKLLYTIELYEPAWQYARKTFTHLPIRFILGGTVPTEMYLKPEETPNKDLHYRLYYQRDIELSKKSIPWLYPLCLAYRFDAVLIDGNECTGWAEYQIIDRYCKPKYLMLHDVGT</sequence>
<keyword evidence="1" id="KW-0812">Transmembrane</keyword>
<dbReference type="Proteomes" id="UP000444721">
    <property type="component" value="Unassembled WGS sequence"/>
</dbReference>
<dbReference type="Gene3D" id="3.40.50.150">
    <property type="entry name" value="Vaccinia Virus protein VP39"/>
    <property type="match status" value="1"/>
</dbReference>
<gene>
    <name evidence="2" type="ORF">FDP41_005256</name>
</gene>